<protein>
    <submittedName>
        <fullName evidence="2">Uncharacterized protein</fullName>
    </submittedName>
</protein>
<feature type="compositionally biased region" description="Low complexity" evidence="1">
    <location>
        <begin position="20"/>
        <end position="31"/>
    </location>
</feature>
<feature type="region of interest" description="Disordered" evidence="1">
    <location>
        <begin position="63"/>
        <end position="134"/>
    </location>
</feature>
<sequence length="298" mass="32118">MSLFVDSSNWTTTKRHAHLRSTSPSSPRKSPPTCTVFLASVTTVFAVSRPHLSSLRVPFPKDADAELDSCSSDSVSRPAESWRRPRARTSHVQTPRRPQAPPSKPRRTSKVKPSSAGSVPRSDASGSLGMLPFPKHPSPADLRLAALVERSIAANTTEAADPQLDEQDAYLSERLRSYLALHGCRVRSPSPIGSIAGSRRRSVLASSGRKTADIPPSGAKPPFLTSRSRSRSRGSTSSLNATLDMSSLVATLLIRRHESGRSVSPMTFILQREARQAAAPSPSRLRTHVVVSSSSVDT</sequence>
<dbReference type="EMBL" id="JAWWNJ010000019">
    <property type="protein sequence ID" value="KAK7036144.1"/>
    <property type="molecule type" value="Genomic_DNA"/>
</dbReference>
<feature type="region of interest" description="Disordered" evidence="1">
    <location>
        <begin position="189"/>
        <end position="239"/>
    </location>
</feature>
<proteinExistence type="predicted"/>
<accession>A0AAW0CAE4</accession>
<comment type="caution">
    <text evidence="2">The sequence shown here is derived from an EMBL/GenBank/DDBJ whole genome shotgun (WGS) entry which is preliminary data.</text>
</comment>
<evidence type="ECO:0000313" key="2">
    <source>
        <dbReference type="EMBL" id="KAK7036144.1"/>
    </source>
</evidence>
<name>A0AAW0CAE4_9AGAR</name>
<feature type="compositionally biased region" description="Low complexity" evidence="1">
    <location>
        <begin position="289"/>
        <end position="298"/>
    </location>
</feature>
<feature type="compositionally biased region" description="Polar residues" evidence="1">
    <location>
        <begin position="1"/>
        <end position="12"/>
    </location>
</feature>
<dbReference type="Proteomes" id="UP001362999">
    <property type="component" value="Unassembled WGS sequence"/>
</dbReference>
<organism evidence="2 3">
    <name type="scientific">Favolaschia claudopus</name>
    <dbReference type="NCBI Taxonomy" id="2862362"/>
    <lineage>
        <taxon>Eukaryota</taxon>
        <taxon>Fungi</taxon>
        <taxon>Dikarya</taxon>
        <taxon>Basidiomycota</taxon>
        <taxon>Agaricomycotina</taxon>
        <taxon>Agaricomycetes</taxon>
        <taxon>Agaricomycetidae</taxon>
        <taxon>Agaricales</taxon>
        <taxon>Marasmiineae</taxon>
        <taxon>Mycenaceae</taxon>
        <taxon>Favolaschia</taxon>
    </lineage>
</organism>
<gene>
    <name evidence="2" type="ORF">R3P38DRAFT_616403</name>
</gene>
<evidence type="ECO:0000256" key="1">
    <source>
        <dbReference type="SAM" id="MobiDB-lite"/>
    </source>
</evidence>
<evidence type="ECO:0000313" key="3">
    <source>
        <dbReference type="Proteomes" id="UP001362999"/>
    </source>
</evidence>
<keyword evidence="3" id="KW-1185">Reference proteome</keyword>
<reference evidence="2 3" key="1">
    <citation type="journal article" date="2024" name="J Genomics">
        <title>Draft genome sequencing and assembly of Favolaschia claudopus CIRM-BRFM 2984 isolated from oak limbs.</title>
        <authorList>
            <person name="Navarro D."/>
            <person name="Drula E."/>
            <person name="Chaduli D."/>
            <person name="Cazenave R."/>
            <person name="Ahrendt S."/>
            <person name="Wang J."/>
            <person name="Lipzen A."/>
            <person name="Daum C."/>
            <person name="Barry K."/>
            <person name="Grigoriev I.V."/>
            <person name="Favel A."/>
            <person name="Rosso M.N."/>
            <person name="Martin F."/>
        </authorList>
    </citation>
    <scope>NUCLEOTIDE SEQUENCE [LARGE SCALE GENOMIC DNA]</scope>
    <source>
        <strain evidence="2 3">CIRM-BRFM 2984</strain>
    </source>
</reference>
<dbReference type="AlphaFoldDB" id="A0AAW0CAE4"/>
<feature type="region of interest" description="Disordered" evidence="1">
    <location>
        <begin position="1"/>
        <end position="31"/>
    </location>
</feature>
<feature type="region of interest" description="Disordered" evidence="1">
    <location>
        <begin position="275"/>
        <end position="298"/>
    </location>
</feature>